<dbReference type="PANTHER" id="PTHR45947:SF3">
    <property type="entry name" value="SULFOQUINOVOSYL TRANSFERASE SQD2"/>
    <property type="match status" value="1"/>
</dbReference>
<evidence type="ECO:0000313" key="5">
    <source>
        <dbReference type="EMBL" id="MBF4768041.1"/>
    </source>
</evidence>
<keyword evidence="2" id="KW-0808">Transferase</keyword>
<gene>
    <name evidence="5" type="ORF">ISU10_09705</name>
</gene>
<evidence type="ECO:0000259" key="4">
    <source>
        <dbReference type="Pfam" id="PF13439"/>
    </source>
</evidence>
<sequence length="357" mass="37886">MDGVRGPRVALVTESFDPRLSGTAGTVRQVANRLAETGYDVRVLTSGAGPAAYHAAEVLRFGPPRRSHQIHRALEAYAPDLVHVFTPGPVGAKALRQAARLGIPTLVTETSARAEFAPPQWQHKVADATDRLTVTAAWLRDRLADAGLDSGIWSPGVDTDVFHPDRRNPALRAIWTDGDLTQVAVGYVGSLRKRHGVRRLAEVASVPGTRLVVVGDGPQQAWLRERLPASVRFTGALKPRQAAAAIASLDVLVQPGTRTTCAHALREAAACAVPVVAPRAGGALDVVEHLGTGVLYDPETPLALADAVAAVVADPHRHLLGQHARARISRRTWAVAVDELVSEHYSVLPGSSASQVA</sequence>
<protein>
    <submittedName>
        <fullName evidence="5">Glycosyltransferase</fullName>
    </submittedName>
</protein>
<dbReference type="PANTHER" id="PTHR45947">
    <property type="entry name" value="SULFOQUINOVOSYL TRANSFERASE SQD2"/>
    <property type="match status" value="1"/>
</dbReference>
<dbReference type="Pfam" id="PF13439">
    <property type="entry name" value="Glyco_transf_4"/>
    <property type="match status" value="1"/>
</dbReference>
<evidence type="ECO:0000259" key="3">
    <source>
        <dbReference type="Pfam" id="PF00534"/>
    </source>
</evidence>
<keyword evidence="1" id="KW-0328">Glycosyltransferase</keyword>
<dbReference type="SUPFAM" id="SSF53756">
    <property type="entry name" value="UDP-Glycosyltransferase/glycogen phosphorylase"/>
    <property type="match status" value="1"/>
</dbReference>
<dbReference type="EMBL" id="JADKPO010000011">
    <property type="protein sequence ID" value="MBF4768041.1"/>
    <property type="molecule type" value="Genomic_DNA"/>
</dbReference>
<dbReference type="AlphaFoldDB" id="A0A930YGX8"/>
<reference evidence="5" key="1">
    <citation type="submission" date="2020-11" db="EMBL/GenBank/DDBJ databases">
        <title>Nocardioides cynanchi sp. nov., isolated from soil of rhizosphere of Cynanchum wilfordii.</title>
        <authorList>
            <person name="Lee J.-S."/>
            <person name="Suh M.K."/>
            <person name="Kim J.-S."/>
        </authorList>
    </citation>
    <scope>NUCLEOTIDE SEQUENCE</scope>
    <source>
        <strain evidence="5">KCTC 19276</strain>
    </source>
</reference>
<evidence type="ECO:0000256" key="1">
    <source>
        <dbReference type="ARBA" id="ARBA00022676"/>
    </source>
</evidence>
<feature type="domain" description="Glycosyltransferase subfamily 4-like N-terminal" evidence="4">
    <location>
        <begin position="22"/>
        <end position="160"/>
    </location>
</feature>
<dbReference type="Gene3D" id="3.40.50.2000">
    <property type="entry name" value="Glycogen Phosphorylase B"/>
    <property type="match status" value="2"/>
</dbReference>
<feature type="domain" description="Glycosyl transferase family 1" evidence="3">
    <location>
        <begin position="184"/>
        <end position="326"/>
    </location>
</feature>
<dbReference type="Pfam" id="PF00534">
    <property type="entry name" value="Glycos_transf_1"/>
    <property type="match status" value="1"/>
</dbReference>
<dbReference type="InterPro" id="IPR050194">
    <property type="entry name" value="Glycosyltransferase_grp1"/>
</dbReference>
<name>A0A930YGX8_9ACTN</name>
<evidence type="ECO:0000313" key="6">
    <source>
        <dbReference type="Proteomes" id="UP000660668"/>
    </source>
</evidence>
<accession>A0A930YGX8</accession>
<dbReference type="RefSeq" id="WP_194696198.1">
    <property type="nucleotide sequence ID" value="NZ_JADKPO010000011.1"/>
</dbReference>
<dbReference type="InterPro" id="IPR001296">
    <property type="entry name" value="Glyco_trans_1"/>
</dbReference>
<dbReference type="GO" id="GO:0016758">
    <property type="term" value="F:hexosyltransferase activity"/>
    <property type="evidence" value="ECO:0007669"/>
    <property type="project" value="TreeGrafter"/>
</dbReference>
<proteinExistence type="predicted"/>
<dbReference type="InterPro" id="IPR028098">
    <property type="entry name" value="Glyco_trans_4-like_N"/>
</dbReference>
<organism evidence="5 6">
    <name type="scientific">Nocardioides agariphilus</name>
    <dbReference type="NCBI Taxonomy" id="433664"/>
    <lineage>
        <taxon>Bacteria</taxon>
        <taxon>Bacillati</taxon>
        <taxon>Actinomycetota</taxon>
        <taxon>Actinomycetes</taxon>
        <taxon>Propionibacteriales</taxon>
        <taxon>Nocardioidaceae</taxon>
        <taxon>Nocardioides</taxon>
    </lineage>
</organism>
<dbReference type="GO" id="GO:1901137">
    <property type="term" value="P:carbohydrate derivative biosynthetic process"/>
    <property type="evidence" value="ECO:0007669"/>
    <property type="project" value="UniProtKB-ARBA"/>
</dbReference>
<comment type="caution">
    <text evidence="5">The sequence shown here is derived from an EMBL/GenBank/DDBJ whole genome shotgun (WGS) entry which is preliminary data.</text>
</comment>
<keyword evidence="6" id="KW-1185">Reference proteome</keyword>
<dbReference type="Proteomes" id="UP000660668">
    <property type="component" value="Unassembled WGS sequence"/>
</dbReference>
<evidence type="ECO:0000256" key="2">
    <source>
        <dbReference type="ARBA" id="ARBA00022679"/>
    </source>
</evidence>